<dbReference type="AlphaFoldDB" id="Q4T5Z3"/>
<proteinExistence type="predicted"/>
<organism evidence="1">
    <name type="scientific">Tetraodon nigroviridis</name>
    <name type="common">Spotted green pufferfish</name>
    <name type="synonym">Chelonodon nigroviridis</name>
    <dbReference type="NCBI Taxonomy" id="99883"/>
    <lineage>
        <taxon>Eukaryota</taxon>
        <taxon>Metazoa</taxon>
        <taxon>Chordata</taxon>
        <taxon>Craniata</taxon>
        <taxon>Vertebrata</taxon>
        <taxon>Euteleostomi</taxon>
        <taxon>Actinopterygii</taxon>
        <taxon>Neopterygii</taxon>
        <taxon>Teleostei</taxon>
        <taxon>Neoteleostei</taxon>
        <taxon>Acanthomorphata</taxon>
        <taxon>Eupercaria</taxon>
        <taxon>Tetraodontiformes</taxon>
        <taxon>Tetradontoidea</taxon>
        <taxon>Tetraodontidae</taxon>
        <taxon>Tetraodon</taxon>
    </lineage>
</organism>
<comment type="caution">
    <text evidence="1">The sequence shown here is derived from an EMBL/GenBank/DDBJ whole genome shotgun (WGS) entry which is preliminary data.</text>
</comment>
<accession>Q4T5Z3</accession>
<protein>
    <submittedName>
        <fullName evidence="1">(spotted green pufferfish) hypothetical protein</fullName>
    </submittedName>
</protein>
<name>Q4T5Z3_TETNG</name>
<reference evidence="1" key="2">
    <citation type="submission" date="2004-02" db="EMBL/GenBank/DDBJ databases">
        <authorList>
            <consortium name="Genoscope"/>
            <consortium name="Whitehead Institute Centre for Genome Research"/>
        </authorList>
    </citation>
    <scope>NUCLEOTIDE SEQUENCE</scope>
</reference>
<sequence>MGKQITRIRLLQRPGPVKDGSRRNRQRWELYVYVHTLTVITHTHTHKLRWCVNFIQLRCGFV</sequence>
<reference evidence="1" key="1">
    <citation type="journal article" date="2004" name="Nature">
        <title>Genome duplication in the teleost fish Tetraodon nigroviridis reveals the early vertebrate proto-karyotype.</title>
        <authorList>
            <person name="Jaillon O."/>
            <person name="Aury J.-M."/>
            <person name="Brunet F."/>
            <person name="Petit J.-L."/>
            <person name="Stange-Thomann N."/>
            <person name="Mauceli E."/>
            <person name="Bouneau L."/>
            <person name="Fischer C."/>
            <person name="Ozouf-Costaz C."/>
            <person name="Bernot A."/>
            <person name="Nicaud S."/>
            <person name="Jaffe D."/>
            <person name="Fisher S."/>
            <person name="Lutfalla G."/>
            <person name="Dossat C."/>
            <person name="Segurens B."/>
            <person name="Dasilva C."/>
            <person name="Salanoubat M."/>
            <person name="Levy M."/>
            <person name="Boudet N."/>
            <person name="Castellano S."/>
            <person name="Anthouard V."/>
            <person name="Jubin C."/>
            <person name="Castelli V."/>
            <person name="Katinka M."/>
            <person name="Vacherie B."/>
            <person name="Biemont C."/>
            <person name="Skalli Z."/>
            <person name="Cattolico L."/>
            <person name="Poulain J."/>
            <person name="De Berardinis V."/>
            <person name="Cruaud C."/>
            <person name="Duprat S."/>
            <person name="Brottier P."/>
            <person name="Coutanceau J.-P."/>
            <person name="Gouzy J."/>
            <person name="Parra G."/>
            <person name="Lardier G."/>
            <person name="Chapple C."/>
            <person name="McKernan K.J."/>
            <person name="McEwan P."/>
            <person name="Bosak S."/>
            <person name="Kellis M."/>
            <person name="Volff J.-N."/>
            <person name="Guigo R."/>
            <person name="Zody M.C."/>
            <person name="Mesirov J."/>
            <person name="Lindblad-Toh K."/>
            <person name="Birren B."/>
            <person name="Nusbaum C."/>
            <person name="Kahn D."/>
            <person name="Robinson-Rechavi M."/>
            <person name="Laudet V."/>
            <person name="Schachter V."/>
            <person name="Quetier F."/>
            <person name="Saurin W."/>
            <person name="Scarpelli C."/>
            <person name="Wincker P."/>
            <person name="Lander E.S."/>
            <person name="Weissenbach J."/>
            <person name="Roest Crollius H."/>
        </authorList>
    </citation>
    <scope>NUCLEOTIDE SEQUENCE [LARGE SCALE GENOMIC DNA]</scope>
</reference>
<dbReference type="KEGG" id="tng:GSTEN00006560G001"/>
<evidence type="ECO:0000313" key="1">
    <source>
        <dbReference type="EMBL" id="CAF91689.1"/>
    </source>
</evidence>
<gene>
    <name evidence="1" type="ORF">GSTENG00006560001</name>
</gene>
<dbReference type="EMBL" id="CAAE01009022">
    <property type="protein sequence ID" value="CAF91689.1"/>
    <property type="molecule type" value="Genomic_DNA"/>
</dbReference>